<proteinExistence type="predicted"/>
<keyword evidence="3" id="KW-1185">Reference proteome</keyword>
<sequence>MVTIHESIVYGALGEVLGHLHRVSEHFRNHQQQDTANLIARLCVNLVEAVEGGMGHILEDQSIVGVGRPNGGEFIVAGSENPVSVGIQQQAAMAVRGEVGMRESESRIRAVGKLPAPPGLTTANSENPISAGNQQQVTMAVRGEAGMGESETRICAMGRLPAPPGTTAAGFENSLPVGIQQQATMAVGRGVDIRENEIRSCAIGKLPAPPGATIQPGAGSWAQIANRSDTARPSQEAAQLMSSSASISGGQAVAAPPAASPEPVEEKAGVVRIYGSATKGEFRHITSRIHEGPLQEVRVESNNSVRVVFQHVSHALEFVKSDEEMQERLGQGRIGKGYTVEMADIINWNDDLRRMKQPVRERRRLSFARKGLLTGGLTAAKWKHEMVTIAGSGNVDFLWVFNSGNATAVFSSTIVARKVLDTVNRWKEHRREYSGVSVGYSSDTCEKELDLLRENNQPCYRKHAQPKRFMPPPRRPDYRQG</sequence>
<gene>
    <name evidence="2" type="ORF">ASPVEDRAFT_73240</name>
</gene>
<accession>A0A1L9PQ44</accession>
<organism evidence="2 3">
    <name type="scientific">Aspergillus versicolor CBS 583.65</name>
    <dbReference type="NCBI Taxonomy" id="1036611"/>
    <lineage>
        <taxon>Eukaryota</taxon>
        <taxon>Fungi</taxon>
        <taxon>Dikarya</taxon>
        <taxon>Ascomycota</taxon>
        <taxon>Pezizomycotina</taxon>
        <taxon>Eurotiomycetes</taxon>
        <taxon>Eurotiomycetidae</taxon>
        <taxon>Eurotiales</taxon>
        <taxon>Aspergillaceae</taxon>
        <taxon>Aspergillus</taxon>
        <taxon>Aspergillus subgen. Nidulantes</taxon>
    </lineage>
</organism>
<evidence type="ECO:0008006" key="4">
    <source>
        <dbReference type="Google" id="ProtNLM"/>
    </source>
</evidence>
<reference evidence="3" key="1">
    <citation type="journal article" date="2017" name="Genome Biol.">
        <title>Comparative genomics reveals high biological diversity and specific adaptations in the industrially and medically important fungal genus Aspergillus.</title>
        <authorList>
            <person name="de Vries R.P."/>
            <person name="Riley R."/>
            <person name="Wiebenga A."/>
            <person name="Aguilar-Osorio G."/>
            <person name="Amillis S."/>
            <person name="Uchima C.A."/>
            <person name="Anderluh G."/>
            <person name="Asadollahi M."/>
            <person name="Askin M."/>
            <person name="Barry K."/>
            <person name="Battaglia E."/>
            <person name="Bayram O."/>
            <person name="Benocci T."/>
            <person name="Braus-Stromeyer S.A."/>
            <person name="Caldana C."/>
            <person name="Canovas D."/>
            <person name="Cerqueira G.C."/>
            <person name="Chen F."/>
            <person name="Chen W."/>
            <person name="Choi C."/>
            <person name="Clum A."/>
            <person name="Dos Santos R.A."/>
            <person name="Damasio A.R."/>
            <person name="Diallinas G."/>
            <person name="Emri T."/>
            <person name="Fekete E."/>
            <person name="Flipphi M."/>
            <person name="Freyberg S."/>
            <person name="Gallo A."/>
            <person name="Gournas C."/>
            <person name="Habgood R."/>
            <person name="Hainaut M."/>
            <person name="Harispe M.L."/>
            <person name="Henrissat B."/>
            <person name="Hilden K.S."/>
            <person name="Hope R."/>
            <person name="Hossain A."/>
            <person name="Karabika E."/>
            <person name="Karaffa L."/>
            <person name="Karanyi Z."/>
            <person name="Krasevec N."/>
            <person name="Kuo A."/>
            <person name="Kusch H."/>
            <person name="LaButti K."/>
            <person name="Lagendijk E.L."/>
            <person name="Lapidus A."/>
            <person name="Levasseur A."/>
            <person name="Lindquist E."/>
            <person name="Lipzen A."/>
            <person name="Logrieco A.F."/>
            <person name="MacCabe A."/>
            <person name="Maekelae M.R."/>
            <person name="Malavazi I."/>
            <person name="Melin P."/>
            <person name="Meyer V."/>
            <person name="Mielnichuk N."/>
            <person name="Miskei M."/>
            <person name="Molnar A.P."/>
            <person name="Mule G."/>
            <person name="Ngan C.Y."/>
            <person name="Orejas M."/>
            <person name="Orosz E."/>
            <person name="Ouedraogo J.P."/>
            <person name="Overkamp K.M."/>
            <person name="Park H.-S."/>
            <person name="Perrone G."/>
            <person name="Piumi F."/>
            <person name="Punt P.J."/>
            <person name="Ram A.F."/>
            <person name="Ramon A."/>
            <person name="Rauscher S."/>
            <person name="Record E."/>
            <person name="Riano-Pachon D.M."/>
            <person name="Robert V."/>
            <person name="Roehrig J."/>
            <person name="Ruller R."/>
            <person name="Salamov A."/>
            <person name="Salih N.S."/>
            <person name="Samson R.A."/>
            <person name="Sandor E."/>
            <person name="Sanguinetti M."/>
            <person name="Schuetze T."/>
            <person name="Sepcic K."/>
            <person name="Shelest E."/>
            <person name="Sherlock G."/>
            <person name="Sophianopoulou V."/>
            <person name="Squina F.M."/>
            <person name="Sun H."/>
            <person name="Susca A."/>
            <person name="Todd R.B."/>
            <person name="Tsang A."/>
            <person name="Unkles S.E."/>
            <person name="van de Wiele N."/>
            <person name="van Rossen-Uffink D."/>
            <person name="Oliveira J.V."/>
            <person name="Vesth T.C."/>
            <person name="Visser J."/>
            <person name="Yu J.-H."/>
            <person name="Zhou M."/>
            <person name="Andersen M.R."/>
            <person name="Archer D.B."/>
            <person name="Baker S.E."/>
            <person name="Benoit I."/>
            <person name="Brakhage A.A."/>
            <person name="Braus G.H."/>
            <person name="Fischer R."/>
            <person name="Frisvad J.C."/>
            <person name="Goldman G.H."/>
            <person name="Houbraken J."/>
            <person name="Oakley B."/>
            <person name="Pocsi I."/>
            <person name="Scazzocchio C."/>
            <person name="Seiboth B."/>
            <person name="vanKuyk P.A."/>
            <person name="Wortman J."/>
            <person name="Dyer P.S."/>
            <person name="Grigoriev I.V."/>
        </authorList>
    </citation>
    <scope>NUCLEOTIDE SEQUENCE [LARGE SCALE GENOMIC DNA]</scope>
    <source>
        <strain evidence="3">CBS 583.65</strain>
    </source>
</reference>
<evidence type="ECO:0000313" key="2">
    <source>
        <dbReference type="EMBL" id="OJJ03582.1"/>
    </source>
</evidence>
<dbReference type="OrthoDB" id="77405at2759"/>
<name>A0A1L9PQ44_ASPVE</name>
<protein>
    <recommendedName>
        <fullName evidence="4">RRM domain-containing protein</fullName>
    </recommendedName>
</protein>
<evidence type="ECO:0000313" key="3">
    <source>
        <dbReference type="Proteomes" id="UP000184073"/>
    </source>
</evidence>
<dbReference type="RefSeq" id="XP_040669344.1">
    <property type="nucleotide sequence ID" value="XM_040816198.1"/>
</dbReference>
<dbReference type="VEuPathDB" id="FungiDB:ASPVEDRAFT_73240"/>
<dbReference type="AlphaFoldDB" id="A0A1L9PQ44"/>
<evidence type="ECO:0000256" key="1">
    <source>
        <dbReference type="SAM" id="MobiDB-lite"/>
    </source>
</evidence>
<dbReference type="EMBL" id="KV878130">
    <property type="protein sequence ID" value="OJJ03582.1"/>
    <property type="molecule type" value="Genomic_DNA"/>
</dbReference>
<feature type="region of interest" description="Disordered" evidence="1">
    <location>
        <begin position="241"/>
        <end position="266"/>
    </location>
</feature>
<dbReference type="Proteomes" id="UP000184073">
    <property type="component" value="Unassembled WGS sequence"/>
</dbReference>
<feature type="region of interest" description="Disordered" evidence="1">
    <location>
        <begin position="461"/>
        <end position="481"/>
    </location>
</feature>
<dbReference type="GeneID" id="63731709"/>